<organism evidence="1">
    <name type="scientific">Daphnia magna</name>
    <dbReference type="NCBI Taxonomy" id="35525"/>
    <lineage>
        <taxon>Eukaryota</taxon>
        <taxon>Metazoa</taxon>
        <taxon>Ecdysozoa</taxon>
        <taxon>Arthropoda</taxon>
        <taxon>Crustacea</taxon>
        <taxon>Branchiopoda</taxon>
        <taxon>Diplostraca</taxon>
        <taxon>Cladocera</taxon>
        <taxon>Anomopoda</taxon>
        <taxon>Daphniidae</taxon>
        <taxon>Daphnia</taxon>
    </lineage>
</organism>
<accession>A0A0N8DMR8</accession>
<dbReference type="AlphaFoldDB" id="A0A0N8DMR8"/>
<reference evidence="1" key="1">
    <citation type="submission" date="2015-10" db="EMBL/GenBank/DDBJ databases">
        <title>EvidentialGene: Evidence-directed Construction of Complete mRNA Transcriptomes without Genomes.</title>
        <authorList>
            <person name="Gilbert D.G."/>
        </authorList>
    </citation>
    <scope>NUCLEOTIDE SEQUENCE</scope>
</reference>
<proteinExistence type="predicted"/>
<protein>
    <submittedName>
        <fullName evidence="1">Uncharacterized protein</fullName>
    </submittedName>
</protein>
<name>A0A0N8DMR8_9CRUS</name>
<evidence type="ECO:0000313" key="1">
    <source>
        <dbReference type="EMBL" id="JAN82845.1"/>
    </source>
</evidence>
<sequence>MQGFLVITRRGTGSLSLLRVPSALLNCVAKERKRSRNKMAHCIEICFQNNPFLFSLLFVPTFLPSSYNVNTKTPCGLCVSY</sequence>
<dbReference type="EMBL" id="GDIQ01011892">
    <property type="protein sequence ID" value="JAN82845.1"/>
    <property type="molecule type" value="Transcribed_RNA"/>
</dbReference>